<reference evidence="3 4" key="1">
    <citation type="journal article" date="2012" name="PLoS Pathog.">
        <title>Diverse lifestyles and strategies of plant pathogenesis encoded in the genomes of eighteen Dothideomycetes fungi.</title>
        <authorList>
            <person name="Ohm R.A."/>
            <person name="Feau N."/>
            <person name="Henrissat B."/>
            <person name="Schoch C.L."/>
            <person name="Horwitz B.A."/>
            <person name="Barry K.W."/>
            <person name="Condon B.J."/>
            <person name="Copeland A.C."/>
            <person name="Dhillon B."/>
            <person name="Glaser F."/>
            <person name="Hesse C.N."/>
            <person name="Kosti I."/>
            <person name="LaButti K."/>
            <person name="Lindquist E.A."/>
            <person name="Lucas S."/>
            <person name="Salamov A.A."/>
            <person name="Bradshaw R.E."/>
            <person name="Ciuffetti L."/>
            <person name="Hamelin R.C."/>
            <person name="Kema G.H.J."/>
            <person name="Lawrence C."/>
            <person name="Scott J.A."/>
            <person name="Spatafora J.W."/>
            <person name="Turgeon B.G."/>
            <person name="de Wit P.J.G.M."/>
            <person name="Zhong S."/>
            <person name="Goodwin S.B."/>
            <person name="Grigoriev I.V."/>
        </authorList>
    </citation>
    <scope>NUCLEOTIDE SEQUENCE [LARGE SCALE GENOMIC DNA]</scope>
    <source>
        <strain evidence="3 4">SO2202</strain>
    </source>
</reference>
<protein>
    <submittedName>
        <fullName evidence="3">SET domain-containing protein</fullName>
    </submittedName>
</protein>
<feature type="compositionally biased region" description="Polar residues" evidence="1">
    <location>
        <begin position="33"/>
        <end position="78"/>
    </location>
</feature>
<dbReference type="InterPro" id="IPR001214">
    <property type="entry name" value="SET_dom"/>
</dbReference>
<keyword evidence="4" id="KW-1185">Reference proteome</keyword>
<dbReference type="RefSeq" id="XP_016757605.1">
    <property type="nucleotide sequence ID" value="XM_016906846.1"/>
</dbReference>
<dbReference type="PROSITE" id="PS50280">
    <property type="entry name" value="SET"/>
    <property type="match status" value="1"/>
</dbReference>
<dbReference type="AlphaFoldDB" id="N1QHK3"/>
<feature type="region of interest" description="Disordered" evidence="1">
    <location>
        <begin position="23"/>
        <end position="84"/>
    </location>
</feature>
<feature type="region of interest" description="Disordered" evidence="1">
    <location>
        <begin position="450"/>
        <end position="518"/>
    </location>
</feature>
<feature type="compositionally biased region" description="Basic residues" evidence="1">
    <location>
        <begin position="458"/>
        <end position="474"/>
    </location>
</feature>
<feature type="compositionally biased region" description="Polar residues" evidence="1">
    <location>
        <begin position="483"/>
        <end position="495"/>
    </location>
</feature>
<evidence type="ECO:0000313" key="4">
    <source>
        <dbReference type="Proteomes" id="UP000016931"/>
    </source>
</evidence>
<accession>N1QHK3</accession>
<dbReference type="Pfam" id="PF00856">
    <property type="entry name" value="SET"/>
    <property type="match status" value="1"/>
</dbReference>
<organism evidence="3 4">
    <name type="scientific">Sphaerulina musiva (strain SO2202)</name>
    <name type="common">Poplar stem canker fungus</name>
    <name type="synonym">Septoria musiva</name>
    <dbReference type="NCBI Taxonomy" id="692275"/>
    <lineage>
        <taxon>Eukaryota</taxon>
        <taxon>Fungi</taxon>
        <taxon>Dikarya</taxon>
        <taxon>Ascomycota</taxon>
        <taxon>Pezizomycotina</taxon>
        <taxon>Dothideomycetes</taxon>
        <taxon>Dothideomycetidae</taxon>
        <taxon>Mycosphaerellales</taxon>
        <taxon>Mycosphaerellaceae</taxon>
        <taxon>Sphaerulina</taxon>
    </lineage>
</organism>
<dbReference type="OMA" id="CEPNVFQ"/>
<dbReference type="SUPFAM" id="SSF82199">
    <property type="entry name" value="SET domain"/>
    <property type="match status" value="1"/>
</dbReference>
<dbReference type="InterPro" id="IPR053185">
    <property type="entry name" value="SET_domain_protein"/>
</dbReference>
<dbReference type="OrthoDB" id="265717at2759"/>
<gene>
    <name evidence="3" type="ORF">SEPMUDRAFT_151483</name>
</gene>
<feature type="domain" description="SET" evidence="2">
    <location>
        <begin position="102"/>
        <end position="264"/>
    </location>
</feature>
<dbReference type="STRING" id="692275.N1QHK3"/>
<dbReference type="HOGENOM" id="CLU_525964_0_0_1"/>
<proteinExistence type="predicted"/>
<dbReference type="eggNOG" id="KOG2084">
    <property type="taxonomic scope" value="Eukaryota"/>
</dbReference>
<evidence type="ECO:0000259" key="2">
    <source>
        <dbReference type="PROSITE" id="PS50280"/>
    </source>
</evidence>
<dbReference type="SMART" id="SM00317">
    <property type="entry name" value="SET"/>
    <property type="match status" value="1"/>
</dbReference>
<dbReference type="InterPro" id="IPR046341">
    <property type="entry name" value="SET_dom_sf"/>
</dbReference>
<dbReference type="CDD" id="cd20071">
    <property type="entry name" value="SET_SMYD"/>
    <property type="match status" value="1"/>
</dbReference>
<dbReference type="GeneID" id="27903983"/>
<dbReference type="Gene3D" id="2.170.270.10">
    <property type="entry name" value="SET domain"/>
    <property type="match status" value="1"/>
</dbReference>
<dbReference type="PANTHER" id="PTHR47332:SF4">
    <property type="entry name" value="SET DOMAIN-CONTAINING PROTEIN 5"/>
    <property type="match status" value="1"/>
</dbReference>
<name>N1QHK3_SPHMS</name>
<evidence type="ECO:0000256" key="1">
    <source>
        <dbReference type="SAM" id="MobiDB-lite"/>
    </source>
</evidence>
<dbReference type="PANTHER" id="PTHR47332">
    <property type="entry name" value="SET DOMAIN-CONTAINING PROTEIN 5"/>
    <property type="match status" value="1"/>
</dbReference>
<dbReference type="Proteomes" id="UP000016931">
    <property type="component" value="Unassembled WGS sequence"/>
</dbReference>
<sequence length="518" mass="57882">MDNAVADCSNTLRHVLFFLVEKNEQKQDEAPSPTDSTTSNESALTAATQSSRRSNVVQVPAQSTRASSPASQHQTDSGASKPISPLKADVPAFVPMKTVAAPVFEQRTIAGKGFGLFACRDLPQGTRIVREKPLLEISQNNLDLAYHNYLRLTEEQKAAFDALQCYLPSNVDAEQAARVCALRVEISEDDLPGYISEHARVMGIFACNDFQLADGHLGVFTIASRFNHSCVPNVHHTYNPSLHAETMHTIHKIKAGEELLVNYLGPQATYDMRNTRIAQLRLHYNFTCQCIACTDATGSSDLRRELLGGIFHGLNEFSAGTPPDQRFVPDSPQMALTHAEDGIRILMDENLLTVELTKAYRVASTLSLAIYDYDRALEYAFNEEEIERNILGLEVDDLERIGAAAKQWTEEVYLTACGSGHNFKAHFLRQFTDWKQLKVEKMEAKRIARGSMKYQTLNKKKSNYHKRDKKKKHERSPLKQDHSPTNQGLFSPKQGSSRKRVAGEDSTPPPTTGENQWT</sequence>
<evidence type="ECO:0000313" key="3">
    <source>
        <dbReference type="EMBL" id="EMF09484.1"/>
    </source>
</evidence>
<dbReference type="EMBL" id="KB456269">
    <property type="protein sequence ID" value="EMF09484.1"/>
    <property type="molecule type" value="Genomic_DNA"/>
</dbReference>